<comment type="catalytic activity">
    <reaction evidence="8">
        <text>L-cysteinyl-[protein] + hexadecanoyl-CoA = S-hexadecanoyl-L-cysteinyl-[protein] + CoA</text>
        <dbReference type="Rhea" id="RHEA:36683"/>
        <dbReference type="Rhea" id="RHEA-COMP:10131"/>
        <dbReference type="Rhea" id="RHEA-COMP:11032"/>
        <dbReference type="ChEBI" id="CHEBI:29950"/>
        <dbReference type="ChEBI" id="CHEBI:57287"/>
        <dbReference type="ChEBI" id="CHEBI:57379"/>
        <dbReference type="ChEBI" id="CHEBI:74151"/>
        <dbReference type="EC" id="2.3.1.225"/>
    </reaction>
</comment>
<dbReference type="GO" id="GO:0006612">
    <property type="term" value="P:protein targeting to membrane"/>
    <property type="evidence" value="ECO:0007669"/>
    <property type="project" value="TreeGrafter"/>
</dbReference>
<sequence>MPRRHGWQLPAHSLQVIAITVFFFLSIAFYVFLAPFLGKDLYEHMAIGVYSFLVLSVFVLYVRCTAIDPADPGILITPHESSAYKSTNKAGDWHQAVPAETMLKAEEMSAEYKSVYYAGMWGFCCGFVVKEDCRRDEDISQQHGNTEEALFCTLCNAEVHRFSKHCRSCDKCVDGFDHHCRWLNNCIGRKNYITFLSLMAMSLVWLLVECGIGIAVLVRCFTGKKAVEIQMIERLGNGFSLAPFATVVALCTSVSLLACLPLGELLLFHILLIKKGITTYEYVVAMRAQNEAPGPSVHGSQQSMPSSPNSSIATGMSGGSSLGLQYRAAWCTPPRVFVDQQDEIVPHLEPGRVPSTVDPDVSGTSDRGEKVPKRPVRISAWNLAKLDSSEALRAAAKARASSSVLRPISSHPQHDTDLCSSGNISSRSSNISMDVLHRDTRSATLKPSPLKSSYPPSRTSREDLETSPQTLSSFSSPRHATKLGSSSTLDQHHYDAEHFNPVYQSSAIRFPLSMRMNDDDSMASDDVEHESVRKTSSCMVESPRPPIYWDQGAGRFMSLRSTPGISHVDGTTLLYTRQSIFHGGPLLTDGTTRISGAAGPTNLRQGGADSRRGSRQLPVFVPRYS</sequence>
<feature type="region of interest" description="Disordered" evidence="9">
    <location>
        <begin position="348"/>
        <end position="372"/>
    </location>
</feature>
<keyword evidence="5 8" id="KW-1133">Transmembrane helix</keyword>
<keyword evidence="3 8" id="KW-0808">Transferase</keyword>
<feature type="region of interest" description="Disordered" evidence="9">
    <location>
        <begin position="293"/>
        <end position="314"/>
    </location>
</feature>
<dbReference type="EMBL" id="GDJX01009188">
    <property type="protein sequence ID" value="JAT58748.1"/>
    <property type="molecule type" value="Transcribed_RNA"/>
</dbReference>
<proteinExistence type="inferred from homology"/>
<feature type="compositionally biased region" description="Low complexity" evidence="9">
    <location>
        <begin position="420"/>
        <end position="432"/>
    </location>
</feature>
<feature type="transmembrane region" description="Helical" evidence="8">
    <location>
        <begin position="45"/>
        <end position="62"/>
    </location>
</feature>
<feature type="domain" description="Palmitoyltransferase DHHC" evidence="10">
    <location>
        <begin position="146"/>
        <end position="283"/>
    </location>
</feature>
<keyword evidence="6 8" id="KW-0472">Membrane</keyword>
<name>A0A1D1YVQ3_9ARAE</name>
<feature type="region of interest" description="Disordered" evidence="9">
    <location>
        <begin position="590"/>
        <end position="614"/>
    </location>
</feature>
<evidence type="ECO:0000256" key="4">
    <source>
        <dbReference type="ARBA" id="ARBA00022692"/>
    </source>
</evidence>
<dbReference type="PANTHER" id="PTHR22883">
    <property type="entry name" value="ZINC FINGER DHHC DOMAIN CONTAINING PROTEIN"/>
    <property type="match status" value="1"/>
</dbReference>
<evidence type="ECO:0000256" key="5">
    <source>
        <dbReference type="ARBA" id="ARBA00022989"/>
    </source>
</evidence>
<feature type="transmembrane region" description="Helical" evidence="8">
    <location>
        <begin position="192"/>
        <end position="218"/>
    </location>
</feature>
<feature type="compositionally biased region" description="Low complexity" evidence="9">
    <location>
        <begin position="300"/>
        <end position="311"/>
    </location>
</feature>
<evidence type="ECO:0000256" key="8">
    <source>
        <dbReference type="RuleBase" id="RU079119"/>
    </source>
</evidence>
<accession>A0A1D1YVQ3</accession>
<reference evidence="11" key="1">
    <citation type="submission" date="2015-07" db="EMBL/GenBank/DDBJ databases">
        <title>Transcriptome Assembly of Anthurium amnicola.</title>
        <authorList>
            <person name="Suzuki J."/>
        </authorList>
    </citation>
    <scope>NUCLEOTIDE SEQUENCE</scope>
</reference>
<feature type="region of interest" description="Disordered" evidence="9">
    <location>
        <begin position="401"/>
        <end position="488"/>
    </location>
</feature>
<dbReference type="EC" id="2.3.1.225" evidence="8"/>
<protein>
    <recommendedName>
        <fullName evidence="8">S-acyltransferase</fullName>
        <ecNumber evidence="8">2.3.1.225</ecNumber>
    </recommendedName>
    <alternativeName>
        <fullName evidence="8">Palmitoyltransferase</fullName>
    </alternativeName>
</protein>
<evidence type="ECO:0000256" key="3">
    <source>
        <dbReference type="ARBA" id="ARBA00022679"/>
    </source>
</evidence>
<dbReference type="InterPro" id="IPR039859">
    <property type="entry name" value="PFA4/ZDH16/20/ERF2-like"/>
</dbReference>
<comment type="subcellular location">
    <subcellularLocation>
        <location evidence="1">Membrane</location>
        <topology evidence="1">Multi-pass membrane protein</topology>
    </subcellularLocation>
</comment>
<dbReference type="AlphaFoldDB" id="A0A1D1YVQ3"/>
<dbReference type="GO" id="GO:0005794">
    <property type="term" value="C:Golgi apparatus"/>
    <property type="evidence" value="ECO:0007669"/>
    <property type="project" value="TreeGrafter"/>
</dbReference>
<keyword evidence="4 8" id="KW-0812">Transmembrane</keyword>
<comment type="similarity">
    <text evidence="2 8">Belongs to the DHHC palmitoyltransferase family.</text>
</comment>
<feature type="compositionally biased region" description="Low complexity" evidence="9">
    <location>
        <begin position="445"/>
        <end position="457"/>
    </location>
</feature>
<evidence type="ECO:0000313" key="11">
    <source>
        <dbReference type="EMBL" id="JAT58748.1"/>
    </source>
</evidence>
<evidence type="ECO:0000256" key="6">
    <source>
        <dbReference type="ARBA" id="ARBA00023136"/>
    </source>
</evidence>
<keyword evidence="7 8" id="KW-0012">Acyltransferase</keyword>
<evidence type="ECO:0000256" key="2">
    <source>
        <dbReference type="ARBA" id="ARBA00008574"/>
    </source>
</evidence>
<feature type="compositionally biased region" description="Polar residues" evidence="9">
    <location>
        <begin position="466"/>
        <end position="488"/>
    </location>
</feature>
<gene>
    <name evidence="11" type="primary">At4g15080_2</name>
    <name evidence="11" type="ORF">g.62602</name>
</gene>
<comment type="domain">
    <text evidence="8">The DHHC domain is required for palmitoyltransferase activity.</text>
</comment>
<evidence type="ECO:0000256" key="1">
    <source>
        <dbReference type="ARBA" id="ARBA00004141"/>
    </source>
</evidence>
<evidence type="ECO:0000259" key="10">
    <source>
        <dbReference type="Pfam" id="PF01529"/>
    </source>
</evidence>
<dbReference type="Pfam" id="PF01529">
    <property type="entry name" value="DHHC"/>
    <property type="match status" value="1"/>
</dbReference>
<dbReference type="PROSITE" id="PS50216">
    <property type="entry name" value="DHHC"/>
    <property type="match status" value="1"/>
</dbReference>
<dbReference type="PANTHER" id="PTHR22883:SF316">
    <property type="entry name" value="PROTEIN S-ACYLTRANSFERASE 21"/>
    <property type="match status" value="1"/>
</dbReference>
<dbReference type="GO" id="GO:0019706">
    <property type="term" value="F:protein-cysteine S-palmitoyltransferase activity"/>
    <property type="evidence" value="ECO:0007669"/>
    <property type="project" value="UniProtKB-EC"/>
</dbReference>
<feature type="transmembrane region" description="Helical" evidence="8">
    <location>
        <begin position="12"/>
        <end position="33"/>
    </location>
</feature>
<dbReference type="GO" id="GO:0016020">
    <property type="term" value="C:membrane"/>
    <property type="evidence" value="ECO:0007669"/>
    <property type="project" value="UniProtKB-SubCell"/>
</dbReference>
<evidence type="ECO:0000256" key="7">
    <source>
        <dbReference type="ARBA" id="ARBA00023315"/>
    </source>
</evidence>
<dbReference type="InterPro" id="IPR001594">
    <property type="entry name" value="Palmitoyltrfase_DHHC"/>
</dbReference>
<dbReference type="GO" id="GO:0005783">
    <property type="term" value="C:endoplasmic reticulum"/>
    <property type="evidence" value="ECO:0007669"/>
    <property type="project" value="TreeGrafter"/>
</dbReference>
<evidence type="ECO:0000256" key="9">
    <source>
        <dbReference type="SAM" id="MobiDB-lite"/>
    </source>
</evidence>
<organism evidence="11">
    <name type="scientific">Anthurium amnicola</name>
    <dbReference type="NCBI Taxonomy" id="1678845"/>
    <lineage>
        <taxon>Eukaryota</taxon>
        <taxon>Viridiplantae</taxon>
        <taxon>Streptophyta</taxon>
        <taxon>Embryophyta</taxon>
        <taxon>Tracheophyta</taxon>
        <taxon>Spermatophyta</taxon>
        <taxon>Magnoliopsida</taxon>
        <taxon>Liliopsida</taxon>
        <taxon>Araceae</taxon>
        <taxon>Pothoideae</taxon>
        <taxon>Potheae</taxon>
        <taxon>Anthurium</taxon>
    </lineage>
</organism>